<feature type="repeat" description="WD" evidence="5">
    <location>
        <begin position="165"/>
        <end position="206"/>
    </location>
</feature>
<reference evidence="7 8" key="1">
    <citation type="submission" date="2019-01" db="EMBL/GenBank/DDBJ databases">
        <title>Nuclear Genome Assembly of the Microalgal Biofuel strain Nannochloropsis salina CCMP1776.</title>
        <authorList>
            <person name="Hovde B."/>
        </authorList>
    </citation>
    <scope>NUCLEOTIDE SEQUENCE [LARGE SCALE GENOMIC DNA]</scope>
    <source>
        <strain evidence="7 8">CCMP1776</strain>
    </source>
</reference>
<protein>
    <submittedName>
        <fullName evidence="7">Uncharacterized protein</fullName>
    </submittedName>
</protein>
<feature type="compositionally biased region" description="Basic and acidic residues" evidence="6">
    <location>
        <begin position="32"/>
        <end position="48"/>
    </location>
</feature>
<organism evidence="7 8">
    <name type="scientific">Nannochloropsis salina CCMP1776</name>
    <dbReference type="NCBI Taxonomy" id="1027361"/>
    <lineage>
        <taxon>Eukaryota</taxon>
        <taxon>Sar</taxon>
        <taxon>Stramenopiles</taxon>
        <taxon>Ochrophyta</taxon>
        <taxon>Eustigmatophyceae</taxon>
        <taxon>Eustigmatales</taxon>
        <taxon>Monodopsidaceae</taxon>
        <taxon>Microchloropsis</taxon>
        <taxon>Microchloropsis salina</taxon>
    </lineage>
</organism>
<dbReference type="InterPro" id="IPR039241">
    <property type="entry name" value="Rrp9-like"/>
</dbReference>
<name>A0A4D9DAX4_9STRA</name>
<dbReference type="InterPro" id="IPR001680">
    <property type="entry name" value="WD40_rpt"/>
</dbReference>
<dbReference type="SMART" id="SM00320">
    <property type="entry name" value="WD40"/>
    <property type="match status" value="6"/>
</dbReference>
<dbReference type="InterPro" id="IPR015943">
    <property type="entry name" value="WD40/YVTN_repeat-like_dom_sf"/>
</dbReference>
<evidence type="ECO:0000256" key="3">
    <source>
        <dbReference type="ARBA" id="ARBA00022737"/>
    </source>
</evidence>
<dbReference type="EMBL" id="SDOX01000001">
    <property type="protein sequence ID" value="TFJ88630.1"/>
    <property type="molecule type" value="Genomic_DNA"/>
</dbReference>
<gene>
    <name evidence="7" type="ORF">NSK_000199</name>
</gene>
<dbReference type="InterPro" id="IPR019775">
    <property type="entry name" value="WD40_repeat_CS"/>
</dbReference>
<dbReference type="PROSITE" id="PS50082">
    <property type="entry name" value="WD_REPEATS_2"/>
    <property type="match status" value="4"/>
</dbReference>
<dbReference type="FunFam" id="2.130.10.10:FF:000509">
    <property type="entry name" value="U3 small nucleolar RNA-interacting protein"/>
    <property type="match status" value="1"/>
</dbReference>
<evidence type="ECO:0000256" key="5">
    <source>
        <dbReference type="PROSITE-ProRule" id="PRU00221"/>
    </source>
</evidence>
<comment type="subcellular location">
    <subcellularLocation>
        <location evidence="1">Nucleus</location>
    </subcellularLocation>
</comment>
<feature type="repeat" description="WD" evidence="5">
    <location>
        <begin position="408"/>
        <end position="443"/>
    </location>
</feature>
<dbReference type="PANTHER" id="PTHR19865:SF0">
    <property type="entry name" value="U3 SMALL NUCLEOLAR RNA-INTERACTING PROTEIN 2"/>
    <property type="match status" value="1"/>
</dbReference>
<evidence type="ECO:0000256" key="2">
    <source>
        <dbReference type="ARBA" id="ARBA00022574"/>
    </source>
</evidence>
<dbReference type="Pfam" id="PF00400">
    <property type="entry name" value="WD40"/>
    <property type="match status" value="5"/>
</dbReference>
<sequence>MSKRKVGGGSGAKGRLRGGSVRSKPSGGPVARQERANLEFSLESKRQPDDDEYIEEEGSESGEDVPRKRGRATQQGTDGAIEEEDGETAAEMRVRLAKQYLAQMEAALGSENDDEESHDEDTDRGKDSMGALLERERLKASGSLRRALAGRLSNLSAATVPTHIFKGHKLAPTCVTITADERTAFTGGKDNAVLRYDLESGRRTATLSSFWRGGQGYQAHEKEVLALAVSSDGRYLAAGGRDREIRIWDLRGRGHREGLVLKPVKTFAGHRDAVSALAFRADAHALYSGSFDRCLKHWNLDGMMYVETLFGHQAEINGIDAWRRERPVTCGRDRSVRVWKLADESHMLLQCPQGVGGGGASKGLVMGGSLDCLSMLSEECFVTGGEDGMLAMWNVNKKKPVAVVPAAHGGNNRWISSVAAIKGTDLVASGSNDGYVRLWRASTTPQGQGSSLESTGAALLCPGYVNGLAFGHSGSVLVAACGKEHRLGRWAPEKGAVNGLYVMRLPDKRMGEDAVDGGANPESESEEDEEEGGDEEDDEEVGEEEDESDE</sequence>
<dbReference type="Gene3D" id="2.130.10.10">
    <property type="entry name" value="YVTN repeat-like/Quinoprotein amine dehydrogenase"/>
    <property type="match status" value="1"/>
</dbReference>
<keyword evidence="8" id="KW-1185">Reference proteome</keyword>
<feature type="region of interest" description="Disordered" evidence="6">
    <location>
        <begin position="1"/>
        <end position="88"/>
    </location>
</feature>
<dbReference type="CDD" id="cd00200">
    <property type="entry name" value="WD40"/>
    <property type="match status" value="1"/>
</dbReference>
<feature type="compositionally biased region" description="Acidic residues" evidence="6">
    <location>
        <begin position="49"/>
        <end position="63"/>
    </location>
</feature>
<evidence type="ECO:0000313" key="7">
    <source>
        <dbReference type="EMBL" id="TFJ88630.1"/>
    </source>
</evidence>
<keyword evidence="3" id="KW-0677">Repeat</keyword>
<keyword evidence="4" id="KW-0539">Nucleus</keyword>
<dbReference type="GO" id="GO:0032040">
    <property type="term" value="C:small-subunit processome"/>
    <property type="evidence" value="ECO:0007669"/>
    <property type="project" value="TreeGrafter"/>
</dbReference>
<comment type="caution">
    <text evidence="7">The sequence shown here is derived from an EMBL/GenBank/DDBJ whole genome shotgun (WGS) entry which is preliminary data.</text>
</comment>
<dbReference type="PROSITE" id="PS00678">
    <property type="entry name" value="WD_REPEATS_1"/>
    <property type="match status" value="1"/>
</dbReference>
<dbReference type="PANTHER" id="PTHR19865">
    <property type="entry name" value="U3 SMALL NUCLEOLAR RNA INTERACTING PROTEIN 2"/>
    <property type="match status" value="1"/>
</dbReference>
<accession>A0A4D9DAX4</accession>
<dbReference type="PRINTS" id="PR00320">
    <property type="entry name" value="GPROTEINBRPT"/>
</dbReference>
<evidence type="ECO:0000313" key="8">
    <source>
        <dbReference type="Proteomes" id="UP000355283"/>
    </source>
</evidence>
<evidence type="ECO:0000256" key="4">
    <source>
        <dbReference type="ARBA" id="ARBA00023242"/>
    </source>
</evidence>
<dbReference type="GO" id="GO:0034511">
    <property type="term" value="F:U3 snoRNA binding"/>
    <property type="evidence" value="ECO:0007669"/>
    <property type="project" value="InterPro"/>
</dbReference>
<dbReference type="InterPro" id="IPR020472">
    <property type="entry name" value="WD40_PAC1"/>
</dbReference>
<keyword evidence="2 5" id="KW-0853">WD repeat</keyword>
<dbReference type="Proteomes" id="UP000355283">
    <property type="component" value="Unassembled WGS sequence"/>
</dbReference>
<feature type="repeat" description="WD" evidence="5">
    <location>
        <begin position="267"/>
        <end position="308"/>
    </location>
</feature>
<feature type="repeat" description="WD" evidence="5">
    <location>
        <begin position="217"/>
        <end position="251"/>
    </location>
</feature>
<dbReference type="SUPFAM" id="SSF50978">
    <property type="entry name" value="WD40 repeat-like"/>
    <property type="match status" value="1"/>
</dbReference>
<feature type="region of interest" description="Disordered" evidence="6">
    <location>
        <begin position="509"/>
        <end position="550"/>
    </location>
</feature>
<proteinExistence type="predicted"/>
<dbReference type="OrthoDB" id="189968at2759"/>
<feature type="compositionally biased region" description="Acidic residues" evidence="6">
    <location>
        <begin position="523"/>
        <end position="550"/>
    </location>
</feature>
<dbReference type="InterPro" id="IPR036322">
    <property type="entry name" value="WD40_repeat_dom_sf"/>
</dbReference>
<dbReference type="PROSITE" id="PS50294">
    <property type="entry name" value="WD_REPEATS_REGION"/>
    <property type="match status" value="2"/>
</dbReference>
<dbReference type="AlphaFoldDB" id="A0A4D9DAX4"/>
<evidence type="ECO:0000256" key="1">
    <source>
        <dbReference type="ARBA" id="ARBA00004123"/>
    </source>
</evidence>
<evidence type="ECO:0000256" key="6">
    <source>
        <dbReference type="SAM" id="MobiDB-lite"/>
    </source>
</evidence>